<protein>
    <recommendedName>
        <fullName evidence="3">FixH family protein</fullName>
    </recommendedName>
</protein>
<dbReference type="EMBL" id="CP053085">
    <property type="protein sequence ID" value="QJR37021.1"/>
    <property type="molecule type" value="Genomic_DNA"/>
</dbReference>
<reference evidence="1 2" key="1">
    <citation type="submission" date="2020-05" db="EMBL/GenBank/DDBJ databases">
        <title>Complete genome sequence of Gemmatimonas greenlandica TET16.</title>
        <authorList>
            <person name="Zeng Y."/>
        </authorList>
    </citation>
    <scope>NUCLEOTIDE SEQUENCE [LARGE SCALE GENOMIC DNA]</scope>
    <source>
        <strain evidence="1 2">TET16</strain>
    </source>
</reference>
<dbReference type="AlphaFoldDB" id="A0A6M4IXT5"/>
<evidence type="ECO:0000313" key="1">
    <source>
        <dbReference type="EMBL" id="QJR37021.1"/>
    </source>
</evidence>
<evidence type="ECO:0008006" key="3">
    <source>
        <dbReference type="Google" id="ProtNLM"/>
    </source>
</evidence>
<name>A0A6M4IXT5_9BACT</name>
<evidence type="ECO:0000313" key="2">
    <source>
        <dbReference type="Proteomes" id="UP000500938"/>
    </source>
</evidence>
<accession>A0A6M4IXT5</accession>
<dbReference type="Pfam" id="PF05751">
    <property type="entry name" value="FixH"/>
    <property type="match status" value="1"/>
</dbReference>
<dbReference type="KEGG" id="ggr:HKW67_16590"/>
<dbReference type="Proteomes" id="UP000500938">
    <property type="component" value="Chromosome"/>
</dbReference>
<keyword evidence="2" id="KW-1185">Reference proteome</keyword>
<proteinExistence type="predicted"/>
<dbReference type="InterPro" id="IPR013783">
    <property type="entry name" value="Ig-like_fold"/>
</dbReference>
<dbReference type="RefSeq" id="WP_171226454.1">
    <property type="nucleotide sequence ID" value="NZ_CP053085.1"/>
</dbReference>
<sequence>MSWPIGITAILGATVAANLVMMRIANNDPSFSVEPDYYKKAVFYDSTMAQTHRNLDLGWGVQTFVDSFVPGKPTRLRVVLRDEKALPLLGAAVEATVLFNARANDVTTATLTDEGAGVYTATVPINTPGEWEVRVSAKRDTSHFTSSTRITAVRATVRAAGTGR</sequence>
<dbReference type="InterPro" id="IPR008620">
    <property type="entry name" value="FixH"/>
</dbReference>
<gene>
    <name evidence="1" type="ORF">HKW67_16590</name>
</gene>
<dbReference type="Gene3D" id="2.60.40.10">
    <property type="entry name" value="Immunoglobulins"/>
    <property type="match status" value="1"/>
</dbReference>
<organism evidence="1 2">
    <name type="scientific">Gemmatimonas groenlandica</name>
    <dbReference type="NCBI Taxonomy" id="2732249"/>
    <lineage>
        <taxon>Bacteria</taxon>
        <taxon>Pseudomonadati</taxon>
        <taxon>Gemmatimonadota</taxon>
        <taxon>Gemmatimonadia</taxon>
        <taxon>Gemmatimonadales</taxon>
        <taxon>Gemmatimonadaceae</taxon>
        <taxon>Gemmatimonas</taxon>
    </lineage>
</organism>